<dbReference type="EMBL" id="JAVDXW010000001">
    <property type="protein sequence ID" value="MDR7300057.1"/>
    <property type="molecule type" value="Genomic_DNA"/>
</dbReference>
<reference evidence="12" key="1">
    <citation type="submission" date="2023-07" db="EMBL/GenBank/DDBJ databases">
        <title>Sequencing the genomes of 1000 actinobacteria strains.</title>
        <authorList>
            <person name="Klenk H.-P."/>
        </authorList>
    </citation>
    <scope>NUCLEOTIDE SEQUENCE</scope>
    <source>
        <strain evidence="12">DSM 45977</strain>
    </source>
</reference>
<feature type="transmembrane region" description="Helical" evidence="11">
    <location>
        <begin position="331"/>
        <end position="355"/>
    </location>
</feature>
<dbReference type="GO" id="GO:0015385">
    <property type="term" value="F:sodium:proton antiporter activity"/>
    <property type="evidence" value="ECO:0007669"/>
    <property type="project" value="UniProtKB-UniRule"/>
</dbReference>
<evidence type="ECO:0000313" key="12">
    <source>
        <dbReference type="EMBL" id="MDR7300057.1"/>
    </source>
</evidence>
<feature type="transmembrane region" description="Helical" evidence="11">
    <location>
        <begin position="74"/>
        <end position="93"/>
    </location>
</feature>
<comment type="similarity">
    <text evidence="11">Belongs to the NhaA Na(+)/H(+) (TC 2.A.33) antiporter family.</text>
</comment>
<feature type="transmembrane region" description="Helical" evidence="11">
    <location>
        <begin position="165"/>
        <end position="186"/>
    </location>
</feature>
<keyword evidence="4 11" id="KW-1003">Cell membrane</keyword>
<keyword evidence="13" id="KW-1185">Reference proteome</keyword>
<feature type="transmembrane region" description="Helical" evidence="11">
    <location>
        <begin position="300"/>
        <end position="319"/>
    </location>
</feature>
<keyword evidence="2 11" id="KW-0813">Transport</keyword>
<feature type="transmembrane region" description="Helical" evidence="11">
    <location>
        <begin position="192"/>
        <end position="208"/>
    </location>
</feature>
<keyword evidence="8 11" id="KW-0406">Ion transport</keyword>
<evidence type="ECO:0000256" key="5">
    <source>
        <dbReference type="ARBA" id="ARBA00022692"/>
    </source>
</evidence>
<proteinExistence type="inferred from homology"/>
<protein>
    <recommendedName>
        <fullName evidence="11">Na(+)/H(+) antiporter NhaA</fullName>
    </recommendedName>
    <alternativeName>
        <fullName evidence="11">Sodium/proton antiporter NhaA</fullName>
    </alternativeName>
</protein>
<dbReference type="NCBIfam" id="TIGR00773">
    <property type="entry name" value="NhaA"/>
    <property type="match status" value="1"/>
</dbReference>
<evidence type="ECO:0000256" key="6">
    <source>
        <dbReference type="ARBA" id="ARBA00022989"/>
    </source>
</evidence>
<accession>A0AAE4CLL6</accession>
<dbReference type="InterPro" id="IPR004670">
    <property type="entry name" value="NhaA"/>
</dbReference>
<gene>
    <name evidence="11" type="primary">nhaA</name>
    <name evidence="12" type="ORF">JOF55_000238</name>
</gene>
<evidence type="ECO:0000313" key="13">
    <source>
        <dbReference type="Proteomes" id="UP001180845"/>
    </source>
</evidence>
<evidence type="ECO:0000256" key="9">
    <source>
        <dbReference type="ARBA" id="ARBA00023136"/>
    </source>
</evidence>
<keyword evidence="5 11" id="KW-0812">Transmembrane</keyword>
<evidence type="ECO:0000256" key="11">
    <source>
        <dbReference type="HAMAP-Rule" id="MF_01844"/>
    </source>
</evidence>
<organism evidence="12 13">
    <name type="scientific">Haloactinomyces albus</name>
    <dbReference type="NCBI Taxonomy" id="1352928"/>
    <lineage>
        <taxon>Bacteria</taxon>
        <taxon>Bacillati</taxon>
        <taxon>Actinomycetota</taxon>
        <taxon>Actinomycetes</taxon>
        <taxon>Actinopolysporales</taxon>
        <taxon>Actinopolysporaceae</taxon>
        <taxon>Haloactinomyces</taxon>
    </lineage>
</organism>
<name>A0AAE4CLL6_9ACTN</name>
<comment type="caution">
    <text evidence="12">The sequence shown here is derived from an EMBL/GenBank/DDBJ whole genome shotgun (WGS) entry which is preliminary data.</text>
</comment>
<comment type="catalytic activity">
    <reaction evidence="11">
        <text>Na(+)(in) + 2 H(+)(out) = Na(+)(out) + 2 H(+)(in)</text>
        <dbReference type="Rhea" id="RHEA:29251"/>
        <dbReference type="ChEBI" id="CHEBI:15378"/>
        <dbReference type="ChEBI" id="CHEBI:29101"/>
    </reaction>
</comment>
<dbReference type="Gene3D" id="1.20.1530.10">
    <property type="entry name" value="Na+/H+ antiporter like domain"/>
    <property type="match status" value="1"/>
</dbReference>
<evidence type="ECO:0000256" key="10">
    <source>
        <dbReference type="ARBA" id="ARBA00023201"/>
    </source>
</evidence>
<feature type="transmembrane region" description="Helical" evidence="11">
    <location>
        <begin position="139"/>
        <end position="156"/>
    </location>
</feature>
<evidence type="ECO:0000256" key="8">
    <source>
        <dbReference type="ARBA" id="ARBA00023065"/>
    </source>
</evidence>
<comment type="function">
    <text evidence="11">Na(+)/H(+) antiporter that extrudes sodium in exchange for external protons.</text>
</comment>
<sequence length="432" mass="45604">MWLASDHKLAKFVFRPLVTFLRVEAAGAIVLLAATAVALGWVNSPWADSYHALFGTEIGLSIGPFQLTGDLHHWINDALMVIFFFVVGMEIKHHIVAGELRDRRTAVVPAVAALGGMIVPAVIYAAFNAGGPGSAGWGIPMATDIAFALGVIALLGPRIPTAARVFLLTLAIVDDIGAITVIAVFYTEDLSLVWLAAAVLGTLAVAGLRLVRVWSVVPYLLLGTFVWLATYESGVHATIAGVVMGLLTPAAPLLNQEQARRRARETAPAEFDVNELRRHQFLLAESVPVAQRLQRALHPWSSYVVLPLFALSNAGIPLSGEILSSALTSPVTRGIVVGLVLGKISGIVAFSWLSVRLGFGQLPEGSTWGIVTGIAMVAGIGFTVSLFITTLAFTEEPILAADAKVGILGGSVIAACLGAAILVLATHRKHEV</sequence>
<evidence type="ECO:0000256" key="2">
    <source>
        <dbReference type="ARBA" id="ARBA00022448"/>
    </source>
</evidence>
<feature type="transmembrane region" description="Helical" evidence="11">
    <location>
        <begin position="235"/>
        <end position="254"/>
    </location>
</feature>
<keyword evidence="6 11" id="KW-1133">Transmembrane helix</keyword>
<feature type="transmembrane region" description="Helical" evidence="11">
    <location>
        <begin position="367"/>
        <end position="393"/>
    </location>
</feature>
<evidence type="ECO:0000256" key="1">
    <source>
        <dbReference type="ARBA" id="ARBA00004429"/>
    </source>
</evidence>
<dbReference type="PANTHER" id="PTHR30341">
    <property type="entry name" value="SODIUM ION/PROTON ANTIPORTER NHAA-RELATED"/>
    <property type="match status" value="1"/>
</dbReference>
<evidence type="ECO:0000256" key="4">
    <source>
        <dbReference type="ARBA" id="ARBA00022475"/>
    </source>
</evidence>
<feature type="transmembrane region" description="Helical" evidence="11">
    <location>
        <begin position="21"/>
        <end position="42"/>
    </location>
</feature>
<dbReference type="AlphaFoldDB" id="A0AAE4CLL6"/>
<dbReference type="Proteomes" id="UP001180845">
    <property type="component" value="Unassembled WGS sequence"/>
</dbReference>
<dbReference type="PANTHER" id="PTHR30341:SF0">
    <property type="entry name" value="NA(+)_H(+) ANTIPORTER NHAA"/>
    <property type="match status" value="1"/>
</dbReference>
<keyword evidence="9 11" id="KW-0472">Membrane</keyword>
<keyword evidence="10 11" id="KW-0739">Sodium transport</keyword>
<dbReference type="RefSeq" id="WP_310268186.1">
    <property type="nucleotide sequence ID" value="NZ_JAVDXW010000001.1"/>
</dbReference>
<dbReference type="GO" id="GO:0005886">
    <property type="term" value="C:plasma membrane"/>
    <property type="evidence" value="ECO:0007669"/>
    <property type="project" value="UniProtKB-SubCell"/>
</dbReference>
<evidence type="ECO:0000256" key="3">
    <source>
        <dbReference type="ARBA" id="ARBA00022449"/>
    </source>
</evidence>
<keyword evidence="3 11" id="KW-0050">Antiport</keyword>
<keyword evidence="7 11" id="KW-0915">Sodium</keyword>
<dbReference type="HAMAP" id="MF_01844">
    <property type="entry name" value="NhaA"/>
    <property type="match status" value="1"/>
</dbReference>
<feature type="transmembrane region" description="Helical" evidence="11">
    <location>
        <begin position="213"/>
        <end position="229"/>
    </location>
</feature>
<evidence type="ECO:0000256" key="7">
    <source>
        <dbReference type="ARBA" id="ARBA00023053"/>
    </source>
</evidence>
<feature type="transmembrane region" description="Helical" evidence="11">
    <location>
        <begin position="405"/>
        <end position="425"/>
    </location>
</feature>
<dbReference type="InterPro" id="IPR023171">
    <property type="entry name" value="Na/H_antiporter_dom_sf"/>
</dbReference>
<dbReference type="GO" id="GO:0006885">
    <property type="term" value="P:regulation of pH"/>
    <property type="evidence" value="ECO:0007669"/>
    <property type="project" value="UniProtKB-UniRule"/>
</dbReference>
<comment type="subcellular location">
    <subcellularLocation>
        <location evidence="1">Cell inner membrane</location>
        <topology evidence="1">Multi-pass membrane protein</topology>
    </subcellularLocation>
    <subcellularLocation>
        <location evidence="11">Cell membrane</location>
        <topology evidence="11">Multi-pass membrane protein</topology>
    </subcellularLocation>
</comment>
<dbReference type="Pfam" id="PF06965">
    <property type="entry name" value="Na_H_antiport_1"/>
    <property type="match status" value="1"/>
</dbReference>
<feature type="transmembrane region" description="Helical" evidence="11">
    <location>
        <begin position="105"/>
        <end position="127"/>
    </location>
</feature>